<feature type="binding site" evidence="9">
    <location>
        <position position="229"/>
    </location>
    <ligand>
        <name>Mg(2+)</name>
        <dbReference type="ChEBI" id="CHEBI:18420"/>
        <label>2</label>
    </ligand>
</feature>
<dbReference type="Gene3D" id="3.40.1030.10">
    <property type="entry name" value="Nucleoside phosphorylase/phosphoribosyltransferase catalytic domain"/>
    <property type="match status" value="1"/>
</dbReference>
<sequence length="344" mass="37204">MEYRKVLEKVIEREDLSYDETRELFRKIMDGEFTPAQIAGILVALRMKGETTEEIAGAASAMREKSRKVNLPDSLKEKIVDTCGTGGDLKGTFNVSTTVAFVLAAGGVPVAKHGNRSVSSKCGSADILEALGIRIDLSPEDVGRCIEETGFGFMFAPVFHPAMANVIKPRKELGVRTVFNILGPLTNPAGAKRQLMGIFDGELSEKIAGVLSKLGVKKACIVHGYDGMDEITICERTKVTELSNGDIKSYVIAPEDFGFERAKIEDIAAADSLEENKNMIESILKGEDRSARKDMVAINAGFGFYVAGKVDTPSDGIKLSVDLLDSGKPFEVLRKVIEFGNSVG</sequence>
<feature type="binding site" evidence="9">
    <location>
        <begin position="87"/>
        <end position="88"/>
    </location>
    <ligand>
        <name>5-phospho-alpha-D-ribose 1-diphosphate</name>
        <dbReference type="ChEBI" id="CHEBI:58017"/>
    </ligand>
</feature>
<dbReference type="Pfam" id="PF00591">
    <property type="entry name" value="Glycos_transf_3"/>
    <property type="match status" value="1"/>
</dbReference>
<dbReference type="GO" id="GO:0004048">
    <property type="term" value="F:anthranilate phosphoribosyltransferase activity"/>
    <property type="evidence" value="ECO:0007669"/>
    <property type="project" value="UniProtKB-UniRule"/>
</dbReference>
<keyword evidence="13" id="KW-1185">Reference proteome</keyword>
<dbReference type="FunFam" id="3.40.1030.10:FF:000002">
    <property type="entry name" value="Anthranilate phosphoribosyltransferase"/>
    <property type="match status" value="1"/>
</dbReference>
<proteinExistence type="inferred from homology"/>
<dbReference type="SUPFAM" id="SSF52418">
    <property type="entry name" value="Nucleoside phosphorylase/phosphoribosyltransferase catalytic domain"/>
    <property type="match status" value="1"/>
</dbReference>
<dbReference type="InterPro" id="IPR036320">
    <property type="entry name" value="Glycosyl_Trfase_fam3_N_dom_sf"/>
</dbReference>
<dbReference type="Proteomes" id="UP000187408">
    <property type="component" value="Unassembled WGS sequence"/>
</dbReference>
<feature type="binding site" evidence="9">
    <location>
        <position position="84"/>
    </location>
    <ligand>
        <name>anthranilate</name>
        <dbReference type="ChEBI" id="CHEBI:16567"/>
        <label>1</label>
    </ligand>
</feature>
<evidence type="ECO:0000256" key="5">
    <source>
        <dbReference type="ARBA" id="ARBA00022822"/>
    </source>
</evidence>
<comment type="similarity">
    <text evidence="8">In the C-terminal section; belongs to the anthranilate phosphoribosyltransferase family.</text>
</comment>
<evidence type="ECO:0000256" key="7">
    <source>
        <dbReference type="ARBA" id="ARBA00052328"/>
    </source>
</evidence>
<feature type="binding site" evidence="9">
    <location>
        <position position="124"/>
    </location>
    <ligand>
        <name>5-phospho-alpha-D-ribose 1-diphosphate</name>
        <dbReference type="ChEBI" id="CHEBI:58017"/>
    </ligand>
</feature>
<feature type="binding site" evidence="9">
    <location>
        <position position="230"/>
    </location>
    <ligand>
        <name>Mg(2+)</name>
        <dbReference type="ChEBI" id="CHEBI:18420"/>
        <label>2</label>
    </ligand>
</feature>
<evidence type="ECO:0000256" key="6">
    <source>
        <dbReference type="ARBA" id="ARBA00023141"/>
    </source>
</evidence>
<dbReference type="UniPathway" id="UPA00035">
    <property type="reaction ID" value="UER00041"/>
</dbReference>
<feature type="binding site" evidence="9">
    <location>
        <begin position="112"/>
        <end position="120"/>
    </location>
    <ligand>
        <name>5-phospho-alpha-D-ribose 1-diphosphate</name>
        <dbReference type="ChEBI" id="CHEBI:58017"/>
    </ligand>
</feature>
<evidence type="ECO:0000256" key="4">
    <source>
        <dbReference type="ARBA" id="ARBA00022679"/>
    </source>
</evidence>
<comment type="similarity">
    <text evidence="9">Belongs to the anthranilate phosphoribosyltransferase family.</text>
</comment>
<evidence type="ECO:0000256" key="3">
    <source>
        <dbReference type="ARBA" id="ARBA00022676"/>
    </source>
</evidence>
<dbReference type="PANTHER" id="PTHR43285:SF2">
    <property type="entry name" value="ANTHRANILATE PHOSPHORIBOSYLTRANSFERASE"/>
    <property type="match status" value="1"/>
</dbReference>
<feature type="binding site" evidence="9">
    <location>
        <position position="92"/>
    </location>
    <ligand>
        <name>5-phospho-alpha-D-ribose 1-diphosphate</name>
        <dbReference type="ChEBI" id="CHEBI:58017"/>
    </ligand>
</feature>
<comment type="catalytic activity">
    <reaction evidence="7 9">
        <text>N-(5-phospho-beta-D-ribosyl)anthranilate + diphosphate = 5-phospho-alpha-D-ribose 1-diphosphate + anthranilate</text>
        <dbReference type="Rhea" id="RHEA:11768"/>
        <dbReference type="ChEBI" id="CHEBI:16567"/>
        <dbReference type="ChEBI" id="CHEBI:18277"/>
        <dbReference type="ChEBI" id="CHEBI:33019"/>
        <dbReference type="ChEBI" id="CHEBI:58017"/>
        <dbReference type="EC" id="2.4.2.18"/>
    </reaction>
</comment>
<evidence type="ECO:0000256" key="2">
    <source>
        <dbReference type="ARBA" id="ARBA00022605"/>
    </source>
</evidence>
<dbReference type="GO" id="GO:0000287">
    <property type="term" value="F:magnesium ion binding"/>
    <property type="evidence" value="ECO:0007669"/>
    <property type="project" value="UniProtKB-UniRule"/>
</dbReference>
<feature type="domain" description="Glycosyl transferase family 3" evidence="10">
    <location>
        <begin position="77"/>
        <end position="328"/>
    </location>
</feature>
<feature type="domain" description="Glycosyl transferase family 3 N-terminal" evidence="11">
    <location>
        <begin position="5"/>
        <end position="65"/>
    </location>
</feature>
<feature type="binding site" evidence="9">
    <location>
        <position position="230"/>
    </location>
    <ligand>
        <name>Mg(2+)</name>
        <dbReference type="ChEBI" id="CHEBI:18420"/>
        <label>1</label>
    </ligand>
</feature>
<feature type="binding site" evidence="9">
    <location>
        <position position="84"/>
    </location>
    <ligand>
        <name>5-phospho-alpha-D-ribose 1-diphosphate</name>
        <dbReference type="ChEBI" id="CHEBI:58017"/>
    </ligand>
</feature>
<evidence type="ECO:0000259" key="10">
    <source>
        <dbReference type="Pfam" id="PF00591"/>
    </source>
</evidence>
<reference evidence="12 13" key="1">
    <citation type="submission" date="2016-10" db="EMBL/GenBank/DDBJ databases">
        <title>Genome sequence of a sulfur-reducing bacterium Desulfurobacterium indicum K6013.</title>
        <authorList>
            <person name="Cao J."/>
            <person name="Shao Z."/>
            <person name="Alain K."/>
            <person name="Jebbar M."/>
        </authorList>
    </citation>
    <scope>NUCLEOTIDE SEQUENCE [LARGE SCALE GENOMIC DNA]</scope>
    <source>
        <strain evidence="12 13">K6013</strain>
    </source>
</reference>
<keyword evidence="9" id="KW-0460">Magnesium</keyword>
<dbReference type="EC" id="2.4.2.18" evidence="9"/>
<dbReference type="GO" id="GO:0000162">
    <property type="term" value="P:L-tryptophan biosynthetic process"/>
    <property type="evidence" value="ECO:0007669"/>
    <property type="project" value="UniProtKB-UniRule"/>
</dbReference>
<dbReference type="Pfam" id="PF02885">
    <property type="entry name" value="Glycos_trans_3N"/>
    <property type="match status" value="1"/>
</dbReference>
<dbReference type="Gene3D" id="1.20.970.10">
    <property type="entry name" value="Transferase, Pyrimidine Nucleoside Phosphorylase, Chain C"/>
    <property type="match status" value="1"/>
</dbReference>
<name>A0A1R1MN16_9BACT</name>
<feature type="binding site" evidence="9">
    <location>
        <position position="96"/>
    </location>
    <ligand>
        <name>Mg(2+)</name>
        <dbReference type="ChEBI" id="CHEBI:18420"/>
        <label>1</label>
    </ligand>
</feature>
<organism evidence="12 13">
    <name type="scientific">Desulfurobacterium indicum</name>
    <dbReference type="NCBI Taxonomy" id="1914305"/>
    <lineage>
        <taxon>Bacteria</taxon>
        <taxon>Pseudomonadati</taxon>
        <taxon>Aquificota</taxon>
        <taxon>Aquificia</taxon>
        <taxon>Desulfurobacteriales</taxon>
        <taxon>Desulfurobacteriaceae</taxon>
        <taxon>Desulfurobacterium</taxon>
    </lineage>
</organism>
<dbReference type="SUPFAM" id="SSF47648">
    <property type="entry name" value="Nucleoside phosphorylase/phosphoribosyltransferase N-terminal domain"/>
    <property type="match status" value="1"/>
</dbReference>
<dbReference type="InterPro" id="IPR005940">
    <property type="entry name" value="Anthranilate_Pribosyl_Tfrase"/>
</dbReference>
<dbReference type="HAMAP" id="MF_00211">
    <property type="entry name" value="TrpD"/>
    <property type="match status" value="1"/>
</dbReference>
<evidence type="ECO:0000313" key="12">
    <source>
        <dbReference type="EMBL" id="OMH41084.1"/>
    </source>
</evidence>
<dbReference type="OrthoDB" id="9806430at2"/>
<protein>
    <recommendedName>
        <fullName evidence="9">Anthranilate phosphoribosyltransferase</fullName>
        <ecNumber evidence="9">2.4.2.18</ecNumber>
    </recommendedName>
</protein>
<evidence type="ECO:0000259" key="11">
    <source>
        <dbReference type="Pfam" id="PF02885"/>
    </source>
</evidence>
<dbReference type="STRING" id="1914305.BLW93_01830"/>
<evidence type="ECO:0000256" key="9">
    <source>
        <dbReference type="HAMAP-Rule" id="MF_00211"/>
    </source>
</evidence>
<keyword evidence="9" id="KW-0479">Metal-binding</keyword>
<evidence type="ECO:0000313" key="13">
    <source>
        <dbReference type="Proteomes" id="UP000187408"/>
    </source>
</evidence>
<feature type="binding site" evidence="9">
    <location>
        <position position="115"/>
    </location>
    <ligand>
        <name>anthranilate</name>
        <dbReference type="ChEBI" id="CHEBI:16567"/>
        <label>1</label>
    </ligand>
</feature>
<accession>A0A1R1MN16</accession>
<keyword evidence="4 9" id="KW-0808">Transferase</keyword>
<comment type="caution">
    <text evidence="9">Lacks conserved residue(s) required for the propagation of feature annotation.</text>
</comment>
<dbReference type="NCBIfam" id="TIGR01245">
    <property type="entry name" value="trpD"/>
    <property type="match status" value="1"/>
</dbReference>
<comment type="caution">
    <text evidence="12">The sequence shown here is derived from an EMBL/GenBank/DDBJ whole genome shotgun (WGS) entry which is preliminary data.</text>
</comment>
<feature type="binding site" evidence="9">
    <location>
        <position position="170"/>
    </location>
    <ligand>
        <name>anthranilate</name>
        <dbReference type="ChEBI" id="CHEBI:16567"/>
        <label>2</label>
    </ligand>
</feature>
<comment type="cofactor">
    <cofactor evidence="9">
        <name>Mg(2+)</name>
        <dbReference type="ChEBI" id="CHEBI:18420"/>
    </cofactor>
    <text evidence="9">Binds 2 magnesium ions per monomer.</text>
</comment>
<gene>
    <name evidence="9" type="primary">trpD</name>
    <name evidence="12" type="ORF">BLW93_01830</name>
</gene>
<dbReference type="AlphaFoldDB" id="A0A1R1MN16"/>
<keyword evidence="5 9" id="KW-0822">Tryptophan biosynthesis</keyword>
<dbReference type="PANTHER" id="PTHR43285">
    <property type="entry name" value="ANTHRANILATE PHOSPHORIBOSYLTRANSFERASE"/>
    <property type="match status" value="1"/>
</dbReference>
<feature type="binding site" evidence="9">
    <location>
        <begin position="94"/>
        <end position="97"/>
    </location>
    <ligand>
        <name>5-phospho-alpha-D-ribose 1-diphosphate</name>
        <dbReference type="ChEBI" id="CHEBI:58017"/>
    </ligand>
</feature>
<evidence type="ECO:0000256" key="8">
    <source>
        <dbReference type="ARBA" id="ARBA00061188"/>
    </source>
</evidence>
<evidence type="ECO:0000256" key="1">
    <source>
        <dbReference type="ARBA" id="ARBA00004907"/>
    </source>
</evidence>
<dbReference type="InterPro" id="IPR017459">
    <property type="entry name" value="Glycosyl_Trfase_fam3_N_dom"/>
</dbReference>
<comment type="function">
    <text evidence="9">Catalyzes the transfer of the phosphoribosyl group of 5-phosphorylribose-1-pyrophosphate (PRPP) to anthranilate to yield N-(5'-phosphoribosyl)-anthranilate (PRA).</text>
</comment>
<keyword evidence="3 9" id="KW-0328">Glycosyltransferase</keyword>
<dbReference type="EMBL" id="MOEN01000004">
    <property type="protein sequence ID" value="OMH41084.1"/>
    <property type="molecule type" value="Genomic_DNA"/>
</dbReference>
<dbReference type="InterPro" id="IPR035902">
    <property type="entry name" value="Nuc_phospho_transferase"/>
</dbReference>
<comment type="pathway">
    <text evidence="1 9">Amino-acid biosynthesis; L-tryptophan biosynthesis; L-tryptophan from chorismate: step 2/5.</text>
</comment>
<keyword evidence="2 9" id="KW-0028">Amino-acid biosynthesis</keyword>
<comment type="subunit">
    <text evidence="9">Homodimer.</text>
</comment>
<dbReference type="GO" id="GO:0005829">
    <property type="term" value="C:cytosol"/>
    <property type="evidence" value="ECO:0007669"/>
    <property type="project" value="TreeGrafter"/>
</dbReference>
<dbReference type="InterPro" id="IPR000312">
    <property type="entry name" value="Glycosyl_Trfase_fam3"/>
</dbReference>
<keyword evidence="6 9" id="KW-0057">Aromatic amino acid biosynthesis</keyword>
<dbReference type="RefSeq" id="WP_076712413.1">
    <property type="nucleotide sequence ID" value="NZ_MOEN01000004.1"/>
</dbReference>